<evidence type="ECO:0000256" key="2">
    <source>
        <dbReference type="ARBA" id="ARBA00022737"/>
    </source>
</evidence>
<evidence type="ECO:0000256" key="4">
    <source>
        <dbReference type="SAM" id="MobiDB-lite"/>
    </source>
</evidence>
<dbReference type="InterPro" id="IPR052254">
    <property type="entry name" value="CUL4-DDB1_E3_ligase_receptor"/>
</dbReference>
<reference evidence="5" key="1">
    <citation type="submission" date="2020-01" db="EMBL/GenBank/DDBJ databases">
        <title>Development of genomics and gene disruption for Polysphondylium violaceum indicates a role for the polyketide synthase stlB in stalk morphogenesis.</title>
        <authorList>
            <person name="Narita B."/>
            <person name="Kawabe Y."/>
            <person name="Kin K."/>
            <person name="Saito T."/>
            <person name="Gibbs R."/>
            <person name="Kuspa A."/>
            <person name="Muzny D."/>
            <person name="Queller D."/>
            <person name="Richards S."/>
            <person name="Strassman J."/>
            <person name="Sucgang R."/>
            <person name="Worley K."/>
            <person name="Schaap P."/>
        </authorList>
    </citation>
    <scope>NUCLEOTIDE SEQUENCE</scope>
    <source>
        <strain evidence="5">QSvi11</strain>
    </source>
</reference>
<dbReference type="InterPro" id="IPR001680">
    <property type="entry name" value="WD40_rpt"/>
</dbReference>
<dbReference type="OrthoDB" id="128867at2759"/>
<dbReference type="EMBL" id="AJWJ01000157">
    <property type="protein sequence ID" value="KAF2074242.1"/>
    <property type="molecule type" value="Genomic_DNA"/>
</dbReference>
<gene>
    <name evidence="5" type="ORF">CYY_004452</name>
</gene>
<evidence type="ECO:0000313" key="5">
    <source>
        <dbReference type="EMBL" id="KAF2074242.1"/>
    </source>
</evidence>
<evidence type="ECO:0000256" key="1">
    <source>
        <dbReference type="ARBA" id="ARBA00022574"/>
    </source>
</evidence>
<dbReference type="SUPFAM" id="SSF50978">
    <property type="entry name" value="WD40 repeat-like"/>
    <property type="match status" value="1"/>
</dbReference>
<protein>
    <recommendedName>
        <fullName evidence="7">WD40 repeat-containing protein</fullName>
    </recommendedName>
</protein>
<proteinExistence type="predicted"/>
<dbReference type="Pfam" id="PF23761">
    <property type="entry name" value="Beta-prop_DCAF4"/>
    <property type="match status" value="1"/>
</dbReference>
<dbReference type="PANTHER" id="PTHR44472:SF1">
    <property type="entry name" value="DDB1 AND CUL4 ASSOCIATED FACTOR 4"/>
    <property type="match status" value="1"/>
</dbReference>
<feature type="compositionally biased region" description="Polar residues" evidence="4">
    <location>
        <begin position="69"/>
        <end position="97"/>
    </location>
</feature>
<name>A0A8J4PV53_9MYCE</name>
<evidence type="ECO:0000256" key="3">
    <source>
        <dbReference type="PROSITE-ProRule" id="PRU00221"/>
    </source>
</evidence>
<dbReference type="PANTHER" id="PTHR44472">
    <property type="entry name" value="DDB1- AND CUL4-ASSOCIATED FACTOR 4-RELATED"/>
    <property type="match status" value="1"/>
</dbReference>
<accession>A0A8J4PV53</accession>
<dbReference type="AlphaFoldDB" id="A0A8J4PV53"/>
<keyword evidence="2" id="KW-0677">Repeat</keyword>
<comment type="caution">
    <text evidence="5">The sequence shown here is derived from an EMBL/GenBank/DDBJ whole genome shotgun (WGS) entry which is preliminary data.</text>
</comment>
<dbReference type="InterPro" id="IPR015943">
    <property type="entry name" value="WD40/YVTN_repeat-like_dom_sf"/>
</dbReference>
<dbReference type="PROSITE" id="PS50082">
    <property type="entry name" value="WD_REPEATS_2"/>
    <property type="match status" value="1"/>
</dbReference>
<dbReference type="InterPro" id="IPR036322">
    <property type="entry name" value="WD40_repeat_dom_sf"/>
</dbReference>
<feature type="repeat" description="WD" evidence="3">
    <location>
        <begin position="510"/>
        <end position="551"/>
    </location>
</feature>
<dbReference type="SMART" id="SM00320">
    <property type="entry name" value="WD40"/>
    <property type="match status" value="5"/>
</dbReference>
<dbReference type="Gene3D" id="2.130.10.10">
    <property type="entry name" value="YVTN repeat-like/Quinoprotein amine dehydrogenase"/>
    <property type="match status" value="1"/>
</dbReference>
<keyword evidence="6" id="KW-1185">Reference proteome</keyword>
<feature type="region of interest" description="Disordered" evidence="4">
    <location>
        <begin position="1"/>
        <end position="142"/>
    </location>
</feature>
<dbReference type="GO" id="GO:0080008">
    <property type="term" value="C:Cul4-RING E3 ubiquitin ligase complex"/>
    <property type="evidence" value="ECO:0007669"/>
    <property type="project" value="TreeGrafter"/>
</dbReference>
<sequence length="599" mass="67781">MKNNNNKNNNTSNSNSKRVMKNNSNDSNRNNNNNNSNKNLNSNNNSNKKKTNNNNNNNKYKSQKDKLKTSPNQTILTPPLISQLNITSPPSLTNSGRVTPPLFQLNNNNDSLNNNNNSRNNSNNMTNTSTTTTTNTTPQQFPGYYYDPEKNRYFKLTNDIKQRLANERKLEKEKLEVETKMNQTTNNNLVYNDKSTIFTCDTIDKLLFQREFNIDKHSNNPYHLQRYASDLMLHNNISLCQSFEICGLKKLDQCLPLYDILARSDGPSTTSHGIVFTRNDTIGYVVFKQNNSRRAVKNRIVNTNYDYNQNSNNDDDGDDDDDDDHSAFTLSSIAHFFAKSHICSISSSPFDSKLVAAATYGGEVSVFSIIPYQDEMITESMKKVIDSGLYSCCWHPKKNQVAIGTLGNSVMWDIESSVLSNTWLSRSDILCQDFNNSGELLFNGSRDGYIRPIDQRCKARALSSLFLNQTSSVHDLKCLDDDNYVLAASLNSTICKWDLRVGKQVVVYPHHKNNVNISRMTLSSDKRYICAPGDDRFVRIWNCSDGSLVKTLGPFPEPIKMVQFIDNWSQTCGHSSIYFPTLLVSTNKGLEIYSYPGGG</sequence>
<keyword evidence="1 3" id="KW-0853">WD repeat</keyword>
<dbReference type="Proteomes" id="UP000695562">
    <property type="component" value="Unassembled WGS sequence"/>
</dbReference>
<feature type="compositionally biased region" description="Low complexity" evidence="4">
    <location>
        <begin position="1"/>
        <end position="60"/>
    </location>
</feature>
<evidence type="ECO:0000313" key="6">
    <source>
        <dbReference type="Proteomes" id="UP000695562"/>
    </source>
</evidence>
<feature type="compositionally biased region" description="Low complexity" evidence="4">
    <location>
        <begin position="106"/>
        <end position="137"/>
    </location>
</feature>
<organism evidence="5 6">
    <name type="scientific">Polysphondylium violaceum</name>
    <dbReference type="NCBI Taxonomy" id="133409"/>
    <lineage>
        <taxon>Eukaryota</taxon>
        <taxon>Amoebozoa</taxon>
        <taxon>Evosea</taxon>
        <taxon>Eumycetozoa</taxon>
        <taxon>Dictyostelia</taxon>
        <taxon>Dictyosteliales</taxon>
        <taxon>Dictyosteliaceae</taxon>
        <taxon>Polysphondylium</taxon>
    </lineage>
</organism>
<evidence type="ECO:0008006" key="7">
    <source>
        <dbReference type="Google" id="ProtNLM"/>
    </source>
</evidence>